<dbReference type="RefSeq" id="WP_013407305.1">
    <property type="nucleotide sequence ID" value="NC_014655.1"/>
</dbReference>
<dbReference type="HOGENOM" id="CLU_051638_1_1_10"/>
<dbReference type="EMBL" id="CP002305">
    <property type="protein sequence ID" value="ADQ16251.1"/>
    <property type="molecule type" value="Genomic_DNA"/>
</dbReference>
<protein>
    <submittedName>
        <fullName evidence="4">Serine O-acetyltransferase</fullName>
        <ecNumber evidence="4">2.3.1.30</ecNumber>
    </submittedName>
</protein>
<keyword evidence="2 4" id="KW-0808">Transferase</keyword>
<accession>E4RWT2</accession>
<evidence type="ECO:0000313" key="5">
    <source>
        <dbReference type="Proteomes" id="UP000007435"/>
    </source>
</evidence>
<gene>
    <name evidence="4" type="ordered locus">Lbys_0477</name>
</gene>
<dbReference type="AlphaFoldDB" id="E4RWT2"/>
<evidence type="ECO:0000313" key="4">
    <source>
        <dbReference type="EMBL" id="ADQ16251.1"/>
    </source>
</evidence>
<dbReference type="Proteomes" id="UP000007435">
    <property type="component" value="Chromosome"/>
</dbReference>
<dbReference type="eggNOG" id="COG1045">
    <property type="taxonomic scope" value="Bacteria"/>
</dbReference>
<dbReference type="InterPro" id="IPR053376">
    <property type="entry name" value="Serine_acetyltransferase"/>
</dbReference>
<dbReference type="OrthoDB" id="9801456at2"/>
<dbReference type="InterPro" id="IPR045304">
    <property type="entry name" value="LbH_SAT"/>
</dbReference>
<dbReference type="Gene3D" id="2.160.10.10">
    <property type="entry name" value="Hexapeptide repeat proteins"/>
    <property type="match status" value="1"/>
</dbReference>
<dbReference type="InterPro" id="IPR011004">
    <property type="entry name" value="Trimer_LpxA-like_sf"/>
</dbReference>
<keyword evidence="1" id="KW-0028">Amino-acid biosynthesis</keyword>
<dbReference type="InterPro" id="IPR042122">
    <property type="entry name" value="Ser_AcTrfase_N_sf"/>
</dbReference>
<evidence type="ECO:0000256" key="3">
    <source>
        <dbReference type="ARBA" id="ARBA00023315"/>
    </source>
</evidence>
<reference key="1">
    <citation type="submission" date="2010-11" db="EMBL/GenBank/DDBJ databases">
        <title>The complete genome of Leadbetterella byssophila DSM 17132.</title>
        <authorList>
            <consortium name="US DOE Joint Genome Institute (JGI-PGF)"/>
            <person name="Lucas S."/>
            <person name="Copeland A."/>
            <person name="Lapidus A."/>
            <person name="Glavina del Rio T."/>
            <person name="Dalin E."/>
            <person name="Tice H."/>
            <person name="Bruce D."/>
            <person name="Goodwin L."/>
            <person name="Pitluck S."/>
            <person name="Kyrpides N."/>
            <person name="Mavromatis K."/>
            <person name="Ivanova N."/>
            <person name="Teshima H."/>
            <person name="Brettin T."/>
            <person name="Detter J.C."/>
            <person name="Han C."/>
            <person name="Tapia R."/>
            <person name="Land M."/>
            <person name="Hauser L."/>
            <person name="Markowitz V."/>
            <person name="Cheng J.-F."/>
            <person name="Hugenholtz P."/>
            <person name="Woyke T."/>
            <person name="Wu D."/>
            <person name="Tindall B."/>
            <person name="Pomrenke H.G."/>
            <person name="Brambilla E."/>
            <person name="Klenk H.-P."/>
            <person name="Eisen J.A."/>
        </authorList>
    </citation>
    <scope>NUCLEOTIDE SEQUENCE [LARGE SCALE GENOMIC DNA]</scope>
    <source>
        <strain>DSM 17132</strain>
    </source>
</reference>
<dbReference type="EC" id="2.3.1.30" evidence="4"/>
<dbReference type="KEGG" id="lby:Lbys_0477"/>
<name>E4RWT2_LEAB4</name>
<organism evidence="4 5">
    <name type="scientific">Leadbetterella byssophila (strain DSM 17132 / JCM 16389 / KACC 11308 / NBRC 106382 / 4M15)</name>
    <dbReference type="NCBI Taxonomy" id="649349"/>
    <lineage>
        <taxon>Bacteria</taxon>
        <taxon>Pseudomonadati</taxon>
        <taxon>Bacteroidota</taxon>
        <taxon>Cytophagia</taxon>
        <taxon>Cytophagales</taxon>
        <taxon>Leadbetterellaceae</taxon>
        <taxon>Leadbetterella</taxon>
    </lineage>
</organism>
<dbReference type="GO" id="GO:0008652">
    <property type="term" value="P:amino acid biosynthetic process"/>
    <property type="evidence" value="ECO:0007669"/>
    <property type="project" value="UniProtKB-KW"/>
</dbReference>
<keyword evidence="3 4" id="KW-0012">Acyltransferase</keyword>
<dbReference type="NCBIfam" id="NF041874">
    <property type="entry name" value="EPS_EpsC"/>
    <property type="match status" value="1"/>
</dbReference>
<dbReference type="GO" id="GO:0009001">
    <property type="term" value="F:serine O-acetyltransferase activity"/>
    <property type="evidence" value="ECO:0007669"/>
    <property type="project" value="UniProtKB-EC"/>
</dbReference>
<keyword evidence="5" id="KW-1185">Reference proteome</keyword>
<sequence>MDKKFIEFLYNKHQNVPDIPPSKDITAWALRVFDLLFPERSKDFFRSADEVEGEFWNIGNDLKAILNATAECRNCGSEEKSRAFVDGIPELYRILSTDLDAILKGDPAAKSMYEVIRVYPGFFAIFFYRVAHALHQLEIGFIPRILTEYAHSRTGIDIHPGAKIGEHFYIDHGTGVVIGETTFIGKNVKIYQGVTLGALFVEKSLENTKRHPTVEDDVIIYAGATILGGNTVIGAGSIIGGNVWLTKSVPAGSTVYHKPEIQVISNETTI</sequence>
<dbReference type="PANTHER" id="PTHR42811">
    <property type="entry name" value="SERINE ACETYLTRANSFERASE"/>
    <property type="match status" value="1"/>
</dbReference>
<evidence type="ECO:0000256" key="2">
    <source>
        <dbReference type="ARBA" id="ARBA00022679"/>
    </source>
</evidence>
<dbReference type="STRING" id="649349.Lbys_0477"/>
<reference evidence="4 5" key="2">
    <citation type="journal article" date="2011" name="Stand. Genomic Sci.">
        <title>Complete genome sequence of Leadbetterella byssophila type strain (4M15).</title>
        <authorList>
            <person name="Abt B."/>
            <person name="Teshima H."/>
            <person name="Lucas S."/>
            <person name="Lapidus A."/>
            <person name="Del Rio T.G."/>
            <person name="Nolan M."/>
            <person name="Tice H."/>
            <person name="Cheng J.F."/>
            <person name="Pitluck S."/>
            <person name="Liolios K."/>
            <person name="Pagani I."/>
            <person name="Ivanova N."/>
            <person name="Mavromatis K."/>
            <person name="Pati A."/>
            <person name="Tapia R."/>
            <person name="Han C."/>
            <person name="Goodwin L."/>
            <person name="Chen A."/>
            <person name="Palaniappan K."/>
            <person name="Land M."/>
            <person name="Hauser L."/>
            <person name="Chang Y.J."/>
            <person name="Jeffries C.D."/>
            <person name="Rohde M."/>
            <person name="Goker M."/>
            <person name="Tindall B.J."/>
            <person name="Detter J.C."/>
            <person name="Woyke T."/>
            <person name="Bristow J."/>
            <person name="Eisen J.A."/>
            <person name="Markowitz V."/>
            <person name="Hugenholtz P."/>
            <person name="Klenk H.P."/>
            <person name="Kyrpides N.C."/>
        </authorList>
    </citation>
    <scope>NUCLEOTIDE SEQUENCE [LARGE SCALE GENOMIC DNA]</scope>
    <source>
        <strain evidence="5">DSM 17132 / JCM 16389 / KACC 11308 / NBRC 106382 / 4M15</strain>
    </source>
</reference>
<dbReference type="Gene3D" id="1.10.3130.10">
    <property type="entry name" value="serine acetyltransferase, domain 1"/>
    <property type="match status" value="1"/>
</dbReference>
<dbReference type="CDD" id="cd03354">
    <property type="entry name" value="LbH_SAT"/>
    <property type="match status" value="1"/>
</dbReference>
<proteinExistence type="predicted"/>
<dbReference type="SUPFAM" id="SSF51161">
    <property type="entry name" value="Trimeric LpxA-like enzymes"/>
    <property type="match status" value="1"/>
</dbReference>
<evidence type="ECO:0000256" key="1">
    <source>
        <dbReference type="ARBA" id="ARBA00022605"/>
    </source>
</evidence>